<name>A0A0L8FMI6_OCTBM</name>
<accession>A0A0L8FMI6</accession>
<gene>
    <name evidence="1" type="ORF">OCBIM_22014170mg</name>
</gene>
<dbReference type="EMBL" id="KQ428790">
    <property type="protein sequence ID" value="KOF65858.1"/>
    <property type="molecule type" value="Genomic_DNA"/>
</dbReference>
<protein>
    <submittedName>
        <fullName evidence="1">Uncharacterized protein</fullName>
    </submittedName>
</protein>
<proteinExistence type="predicted"/>
<evidence type="ECO:0000313" key="1">
    <source>
        <dbReference type="EMBL" id="KOF65858.1"/>
    </source>
</evidence>
<reference evidence="1" key="1">
    <citation type="submission" date="2015-07" db="EMBL/GenBank/DDBJ databases">
        <title>MeaNS - Measles Nucleotide Surveillance Program.</title>
        <authorList>
            <person name="Tran T."/>
            <person name="Druce J."/>
        </authorList>
    </citation>
    <scope>NUCLEOTIDE SEQUENCE</scope>
    <source>
        <strain evidence="1">UCB-OBI-ISO-001</strain>
        <tissue evidence="1">Gonad</tissue>
    </source>
</reference>
<sequence length="41" mass="4770">MAYYEMITIHSLQFFPANQDVSSIVFFLPLLKQVLLLFTSC</sequence>
<dbReference type="AlphaFoldDB" id="A0A0L8FMI6"/>
<organism evidence="1">
    <name type="scientific">Octopus bimaculoides</name>
    <name type="common">California two-spotted octopus</name>
    <dbReference type="NCBI Taxonomy" id="37653"/>
    <lineage>
        <taxon>Eukaryota</taxon>
        <taxon>Metazoa</taxon>
        <taxon>Spiralia</taxon>
        <taxon>Lophotrochozoa</taxon>
        <taxon>Mollusca</taxon>
        <taxon>Cephalopoda</taxon>
        <taxon>Coleoidea</taxon>
        <taxon>Octopodiformes</taxon>
        <taxon>Octopoda</taxon>
        <taxon>Incirrata</taxon>
        <taxon>Octopodidae</taxon>
        <taxon>Octopus</taxon>
    </lineage>
</organism>